<gene>
    <name evidence="1" type="ORF">GCM10007304_18150</name>
</gene>
<dbReference type="Proteomes" id="UP000654257">
    <property type="component" value="Unassembled WGS sequence"/>
</dbReference>
<protein>
    <submittedName>
        <fullName evidence="1">Uncharacterized protein</fullName>
    </submittedName>
</protein>
<dbReference type="EMBL" id="BMCU01000002">
    <property type="protein sequence ID" value="GGG04415.1"/>
    <property type="molecule type" value="Genomic_DNA"/>
</dbReference>
<name>A0A917CZG5_9NOCA</name>
<dbReference type="AlphaFoldDB" id="A0A917CZG5"/>
<comment type="caution">
    <text evidence="1">The sequence shown here is derived from an EMBL/GenBank/DDBJ whole genome shotgun (WGS) entry which is preliminary data.</text>
</comment>
<proteinExistence type="predicted"/>
<reference evidence="1" key="1">
    <citation type="journal article" date="2014" name="Int. J. Syst. Evol. Microbiol.">
        <title>Complete genome sequence of Corynebacterium casei LMG S-19264T (=DSM 44701T), isolated from a smear-ripened cheese.</title>
        <authorList>
            <consortium name="US DOE Joint Genome Institute (JGI-PGF)"/>
            <person name="Walter F."/>
            <person name="Albersmeier A."/>
            <person name="Kalinowski J."/>
            <person name="Ruckert C."/>
        </authorList>
    </citation>
    <scope>NUCLEOTIDE SEQUENCE</scope>
    <source>
        <strain evidence="1">CCM 7905</strain>
    </source>
</reference>
<accession>A0A917CZG5</accession>
<organism evidence="1 2">
    <name type="scientific">Rhodococcoides trifolii</name>
    <dbReference type="NCBI Taxonomy" id="908250"/>
    <lineage>
        <taxon>Bacteria</taxon>
        <taxon>Bacillati</taxon>
        <taxon>Actinomycetota</taxon>
        <taxon>Actinomycetes</taxon>
        <taxon>Mycobacteriales</taxon>
        <taxon>Nocardiaceae</taxon>
        <taxon>Rhodococcoides</taxon>
    </lineage>
</organism>
<dbReference type="RefSeq" id="WP_188544481.1">
    <property type="nucleotide sequence ID" value="NZ_BMCU01000002.1"/>
</dbReference>
<evidence type="ECO:0000313" key="2">
    <source>
        <dbReference type="Proteomes" id="UP000654257"/>
    </source>
</evidence>
<sequence length="80" mass="8626">MTVTDLITTCERCHLALEPAVDKLGNHYRVHCDTGGIRCPGDDKAIGAYLTPNRRPHTCSCGNPTNGTTECASCVRGHIE</sequence>
<reference evidence="1" key="2">
    <citation type="submission" date="2020-09" db="EMBL/GenBank/DDBJ databases">
        <authorList>
            <person name="Sun Q."/>
            <person name="Sedlacek I."/>
        </authorList>
    </citation>
    <scope>NUCLEOTIDE SEQUENCE</scope>
    <source>
        <strain evidence="1">CCM 7905</strain>
    </source>
</reference>
<evidence type="ECO:0000313" key="1">
    <source>
        <dbReference type="EMBL" id="GGG04415.1"/>
    </source>
</evidence>
<keyword evidence="2" id="KW-1185">Reference proteome</keyword>